<evidence type="ECO:0000313" key="9">
    <source>
        <dbReference type="Proteomes" id="UP000549394"/>
    </source>
</evidence>
<reference evidence="8 9" key="1">
    <citation type="submission" date="2020-08" db="EMBL/GenBank/DDBJ databases">
        <authorList>
            <person name="Hejnol A."/>
        </authorList>
    </citation>
    <scope>NUCLEOTIDE SEQUENCE [LARGE SCALE GENOMIC DNA]</scope>
</reference>
<dbReference type="InterPro" id="IPR018228">
    <property type="entry name" value="DNase_TatD-rel_CS"/>
</dbReference>
<organism evidence="8 9">
    <name type="scientific">Dimorphilus gyrociliatus</name>
    <dbReference type="NCBI Taxonomy" id="2664684"/>
    <lineage>
        <taxon>Eukaryota</taxon>
        <taxon>Metazoa</taxon>
        <taxon>Spiralia</taxon>
        <taxon>Lophotrochozoa</taxon>
        <taxon>Annelida</taxon>
        <taxon>Polychaeta</taxon>
        <taxon>Polychaeta incertae sedis</taxon>
        <taxon>Dinophilidae</taxon>
        <taxon>Dimorphilus</taxon>
    </lineage>
</organism>
<dbReference type="GO" id="GO:0046872">
    <property type="term" value="F:metal ion binding"/>
    <property type="evidence" value="ECO:0007669"/>
    <property type="project" value="UniProtKB-KW"/>
</dbReference>
<name>A0A7I8VKZ2_9ANNE</name>
<feature type="binding site" evidence="7">
    <location>
        <position position="132"/>
    </location>
    <ligand>
        <name>a divalent metal cation</name>
        <dbReference type="ChEBI" id="CHEBI:60240"/>
        <label>2</label>
    </ligand>
</feature>
<dbReference type="InterPro" id="IPR032466">
    <property type="entry name" value="Metal_Hydrolase"/>
</dbReference>
<comment type="caution">
    <text evidence="8">The sequence shown here is derived from an EMBL/GenBank/DDBJ whole genome shotgun (WGS) entry which is preliminary data.</text>
</comment>
<dbReference type="Gene3D" id="3.20.20.140">
    <property type="entry name" value="Metal-dependent hydrolases"/>
    <property type="match status" value="1"/>
</dbReference>
<evidence type="ECO:0000256" key="2">
    <source>
        <dbReference type="ARBA" id="ARBA00022722"/>
    </source>
</evidence>
<dbReference type="AlphaFoldDB" id="A0A7I8VKZ2"/>
<gene>
    <name evidence="8" type="ORF">DGYR_LOCUS3999</name>
</gene>
<proteinExistence type="inferred from homology"/>
<evidence type="ECO:0000256" key="7">
    <source>
        <dbReference type="PIRSR" id="PIRSR005902-1"/>
    </source>
</evidence>
<dbReference type="OrthoDB" id="6079689at2759"/>
<dbReference type="PIRSF" id="PIRSF005902">
    <property type="entry name" value="DNase_TatD"/>
    <property type="match status" value="1"/>
</dbReference>
<keyword evidence="3 7" id="KW-0479">Metal-binding</keyword>
<keyword evidence="9" id="KW-1185">Reference proteome</keyword>
<dbReference type="InterPro" id="IPR001130">
    <property type="entry name" value="TatD-like"/>
</dbReference>
<dbReference type="PANTHER" id="PTHR10060:SF15">
    <property type="entry name" value="DEOXYRIBONUCLEASE TATDN1"/>
    <property type="match status" value="1"/>
</dbReference>
<evidence type="ECO:0000313" key="8">
    <source>
        <dbReference type="EMBL" id="CAD5115246.1"/>
    </source>
</evidence>
<comment type="similarity">
    <text evidence="1">Belongs to the metallo-dependent hydrolases superfamily. TatD-type hydrolase family.</text>
</comment>
<dbReference type="PROSITE" id="PS01090">
    <property type="entry name" value="TATD_2"/>
    <property type="match status" value="1"/>
</dbReference>
<dbReference type="GO" id="GO:0005829">
    <property type="term" value="C:cytosol"/>
    <property type="evidence" value="ECO:0007669"/>
    <property type="project" value="TreeGrafter"/>
</dbReference>
<dbReference type="Proteomes" id="UP000549394">
    <property type="component" value="Unassembled WGS sequence"/>
</dbReference>
<dbReference type="FunFam" id="3.20.20.140:FF:000040">
    <property type="entry name" value="Putative tatD related deoxyribonuclease"/>
    <property type="match status" value="1"/>
</dbReference>
<protein>
    <recommendedName>
        <fullName evidence="5">Deoxyribonuclease TATDN1</fullName>
    </recommendedName>
</protein>
<keyword evidence="2" id="KW-0540">Nuclease</keyword>
<evidence type="ECO:0000256" key="3">
    <source>
        <dbReference type="ARBA" id="ARBA00022723"/>
    </source>
</evidence>
<feature type="binding site" evidence="7">
    <location>
        <position position="95"/>
    </location>
    <ligand>
        <name>a divalent metal cation</name>
        <dbReference type="ChEBI" id="CHEBI:60240"/>
        <label>1</label>
    </ligand>
</feature>
<feature type="binding site" evidence="7">
    <location>
        <position position="158"/>
    </location>
    <ligand>
        <name>a divalent metal cation</name>
        <dbReference type="ChEBI" id="CHEBI:60240"/>
        <label>2</label>
    </ligand>
</feature>
<dbReference type="Pfam" id="PF01026">
    <property type="entry name" value="TatD_DNase"/>
    <property type="match status" value="1"/>
</dbReference>
<dbReference type="SUPFAM" id="SSF51556">
    <property type="entry name" value="Metallo-dependent hydrolases"/>
    <property type="match status" value="1"/>
</dbReference>
<dbReference type="PANTHER" id="PTHR10060">
    <property type="entry name" value="TATD FAMILY DEOXYRIBONUCLEASE"/>
    <property type="match status" value="1"/>
</dbReference>
<dbReference type="CDD" id="cd01310">
    <property type="entry name" value="TatD_DNAse"/>
    <property type="match status" value="1"/>
</dbReference>
<dbReference type="GO" id="GO:0008296">
    <property type="term" value="F:3'-5'-DNA exonuclease activity"/>
    <property type="evidence" value="ECO:0007669"/>
    <property type="project" value="TreeGrafter"/>
</dbReference>
<dbReference type="EMBL" id="CAJFCJ010000006">
    <property type="protein sequence ID" value="CAD5115246.1"/>
    <property type="molecule type" value="Genomic_DNA"/>
</dbReference>
<dbReference type="InterPro" id="IPR050891">
    <property type="entry name" value="TatD-type_Hydrolase"/>
</dbReference>
<accession>A0A7I8VKZ2</accession>
<comment type="function">
    <text evidence="6">Deoxyribonuclease which catalyzes (in vitro) the decatenation of kinetoplast DNA, which are circular DNA catenated to each other, producing linear DNA molecules. Plays an important role in chromosomal segregation and cell cycle progression during eye development probably via its DNA decatenation activity.</text>
</comment>
<feature type="binding site" evidence="7">
    <location>
        <position position="206"/>
    </location>
    <ligand>
        <name>a divalent metal cation</name>
        <dbReference type="ChEBI" id="CHEBI:60240"/>
        <label>1</label>
    </ligand>
</feature>
<evidence type="ECO:0000256" key="6">
    <source>
        <dbReference type="ARBA" id="ARBA00045223"/>
    </source>
</evidence>
<sequence length="282" mass="32266">MYQGFYHGKKHHDGDLQDVLDRAWSNGMQKMYITGGSLKDSKRALELAKSHENLYCTVGCHPTRCKEFTKDPDNYFKSLLDLIKENREKVVAVGECGLDYDRLFFCPKDIQLQYFERQFDLAEQSGLPMFLHCRAAADDFLTILRRNKHKMKSGGVVHSFTGTKEEAASYIAEDLYISINGCSLKLQENIDAMLTIPTNRLLIETDGPWCEIKATHASSQYVKTKFKSVKKEKWQKGLHIKGRNEPCNIIQVLEVLAETRKEDIISLADIIYNNTLKLFGGQ</sequence>
<evidence type="ECO:0000256" key="5">
    <source>
        <dbReference type="ARBA" id="ARBA00039767"/>
    </source>
</evidence>
<evidence type="ECO:0000256" key="4">
    <source>
        <dbReference type="ARBA" id="ARBA00022801"/>
    </source>
</evidence>
<keyword evidence="4" id="KW-0378">Hydrolase</keyword>
<evidence type="ECO:0000256" key="1">
    <source>
        <dbReference type="ARBA" id="ARBA00009275"/>
    </source>
</evidence>